<evidence type="ECO:0000259" key="2">
    <source>
        <dbReference type="Pfam" id="PF20990"/>
    </source>
</evidence>
<proteinExistence type="predicted"/>
<name>A0ABW2HJI3_9ACTN</name>
<dbReference type="EMBL" id="JBHTBJ010000001">
    <property type="protein sequence ID" value="MFC7272670.1"/>
    <property type="molecule type" value="Genomic_DNA"/>
</dbReference>
<evidence type="ECO:0000313" key="4">
    <source>
        <dbReference type="Proteomes" id="UP001596548"/>
    </source>
</evidence>
<evidence type="ECO:0000256" key="1">
    <source>
        <dbReference type="SAM" id="Phobius"/>
    </source>
</evidence>
<organism evidence="3 4">
    <name type="scientific">Paractinoplanes rhizophilus</name>
    <dbReference type="NCBI Taxonomy" id="1416877"/>
    <lineage>
        <taxon>Bacteria</taxon>
        <taxon>Bacillati</taxon>
        <taxon>Actinomycetota</taxon>
        <taxon>Actinomycetes</taxon>
        <taxon>Micromonosporales</taxon>
        <taxon>Micromonosporaceae</taxon>
        <taxon>Paractinoplanes</taxon>
    </lineage>
</organism>
<feature type="transmembrane region" description="Helical" evidence="1">
    <location>
        <begin position="6"/>
        <end position="25"/>
    </location>
</feature>
<keyword evidence="1" id="KW-0812">Transmembrane</keyword>
<feature type="domain" description="Predicted membrane protein YciQ-like C-terminal" evidence="2">
    <location>
        <begin position="43"/>
        <end position="268"/>
    </location>
</feature>
<dbReference type="RefSeq" id="WP_378964060.1">
    <property type="nucleotide sequence ID" value="NZ_JBHTBJ010000001.1"/>
</dbReference>
<feature type="transmembrane region" description="Helical" evidence="1">
    <location>
        <begin position="196"/>
        <end position="215"/>
    </location>
</feature>
<protein>
    <submittedName>
        <fullName evidence="3">DUF2207 family protein</fullName>
    </submittedName>
</protein>
<evidence type="ECO:0000313" key="3">
    <source>
        <dbReference type="EMBL" id="MFC7272670.1"/>
    </source>
</evidence>
<keyword evidence="4" id="KW-1185">Reference proteome</keyword>
<gene>
    <name evidence="3" type="ORF">ACFQS1_01650</name>
</gene>
<keyword evidence="1" id="KW-0472">Membrane</keyword>
<reference evidence="4" key="1">
    <citation type="journal article" date="2019" name="Int. J. Syst. Evol. Microbiol.">
        <title>The Global Catalogue of Microorganisms (GCM) 10K type strain sequencing project: providing services to taxonomists for standard genome sequencing and annotation.</title>
        <authorList>
            <consortium name="The Broad Institute Genomics Platform"/>
            <consortium name="The Broad Institute Genome Sequencing Center for Infectious Disease"/>
            <person name="Wu L."/>
            <person name="Ma J."/>
        </authorList>
    </citation>
    <scope>NUCLEOTIDE SEQUENCE [LARGE SCALE GENOMIC DNA]</scope>
    <source>
        <strain evidence="4">XZYJT-10</strain>
    </source>
</reference>
<dbReference type="InterPro" id="IPR048389">
    <property type="entry name" value="YciQ-like_C"/>
</dbReference>
<keyword evidence="1" id="KW-1133">Transmembrane helix</keyword>
<dbReference type="Pfam" id="PF20990">
    <property type="entry name" value="DUF2207_C"/>
    <property type="match status" value="1"/>
</dbReference>
<feature type="transmembrane region" description="Helical" evidence="1">
    <location>
        <begin position="164"/>
        <end position="184"/>
    </location>
</feature>
<accession>A0ABW2HJI3</accession>
<sequence>MIDLVVAAAAVGFWVLVYAFCRLLTRPASPAAAPATMELGAESPALVSLLVNRWSLTEDAAESTLLDLAARRFFELRQPGDDPMRTTVHLSARPPASSDLAAYESQVLERIRGLSVDGVVPITALTFRNAAESARWNKRLRQAVLAEARAAGLSRRRISKTMSTLLSVLAAGVGVVVGFAALRYGFGKPEDDQPPAFAFGFFTFAVLSTLGARSLGERDTPAGRAAASRWLGVRDWLRGHDQFASLPPAAVAVWDRYLAYGAAVGVTRLASAVLDLEMGDKRLVWSSFGGTWHRVRVRYPRFWPRYGRPLPHLLLRAAAYLLAGGLILRLFGALDYFAAPAVLLLALGAYVLIRSLLDLAFTREITGEVLWRESWKSKKQSDDSYVTWLFHLAVDDGSGDRTTAWGLPAAVGSGVRDGDTVTITVRPWSRRIVKIVTVGHGRSREIVDTVTEEETGSLSLTMMPAVATPLFSDETVAQVVGRAVVSAPLPLGLQYNAADTGKPMVLVQSLSGLPGKVAWRANQRGAEVPGGAFVAGDRAAFRRGETTYVVTLMGEGRAGRPHLPWLVAQAR</sequence>
<comment type="caution">
    <text evidence="3">The sequence shown here is derived from an EMBL/GenBank/DDBJ whole genome shotgun (WGS) entry which is preliminary data.</text>
</comment>
<feature type="transmembrane region" description="Helical" evidence="1">
    <location>
        <begin position="313"/>
        <end position="331"/>
    </location>
</feature>
<feature type="transmembrane region" description="Helical" evidence="1">
    <location>
        <begin position="337"/>
        <end position="357"/>
    </location>
</feature>
<dbReference type="Proteomes" id="UP001596548">
    <property type="component" value="Unassembled WGS sequence"/>
</dbReference>